<evidence type="ECO:0000313" key="1">
    <source>
        <dbReference type="EMBL" id="EEZ99708.1"/>
    </source>
</evidence>
<dbReference type="EMBL" id="KQ971332">
    <property type="protein sequence ID" value="EEZ99708.1"/>
    <property type="molecule type" value="Genomic_DNA"/>
</dbReference>
<keyword evidence="2" id="KW-1185">Reference proteome</keyword>
<gene>
    <name evidence="1" type="primary">GLEAN_02469</name>
    <name evidence="1" type="ORF">TcasGA2_TC002469</name>
</gene>
<reference evidence="1 2" key="2">
    <citation type="journal article" date="2010" name="Nucleic Acids Res.">
        <title>BeetleBase in 2010: revisions to provide comprehensive genomic information for Tribolium castaneum.</title>
        <authorList>
            <person name="Kim H.S."/>
            <person name="Murphy T."/>
            <person name="Xia J."/>
            <person name="Caragea D."/>
            <person name="Park Y."/>
            <person name="Beeman R.W."/>
            <person name="Lorenzen M.D."/>
            <person name="Butcher S."/>
            <person name="Manak J.R."/>
            <person name="Brown S.J."/>
        </authorList>
    </citation>
    <scope>GENOME REANNOTATION</scope>
    <source>
        <strain evidence="1 2">Georgia GA2</strain>
    </source>
</reference>
<accession>D6WHZ6</accession>
<dbReference type="AlphaFoldDB" id="D6WHZ6"/>
<dbReference type="HOGENOM" id="CLU_2779148_0_0_1"/>
<sequence length="69" mass="7553">MDVGAPVIIIDASSTAHDYYRFGFYHSLSWAIKSIIGRTNGFVRQTQRPITVLPSPLFVKGVAASLSNL</sequence>
<dbReference type="Proteomes" id="UP000007266">
    <property type="component" value="Linkage group 3"/>
</dbReference>
<name>D6WHZ6_TRICA</name>
<proteinExistence type="predicted"/>
<reference evidence="1 2" key="1">
    <citation type="journal article" date="2008" name="Nature">
        <title>The genome of the model beetle and pest Tribolium castaneum.</title>
        <authorList>
            <consortium name="Tribolium Genome Sequencing Consortium"/>
            <person name="Richards S."/>
            <person name="Gibbs R.A."/>
            <person name="Weinstock G.M."/>
            <person name="Brown S.J."/>
            <person name="Denell R."/>
            <person name="Beeman R.W."/>
            <person name="Gibbs R."/>
            <person name="Beeman R.W."/>
            <person name="Brown S.J."/>
            <person name="Bucher G."/>
            <person name="Friedrich M."/>
            <person name="Grimmelikhuijzen C.J."/>
            <person name="Klingler M."/>
            <person name="Lorenzen M."/>
            <person name="Richards S."/>
            <person name="Roth S."/>
            <person name="Schroder R."/>
            <person name="Tautz D."/>
            <person name="Zdobnov E.M."/>
            <person name="Muzny D."/>
            <person name="Gibbs R.A."/>
            <person name="Weinstock G.M."/>
            <person name="Attaway T."/>
            <person name="Bell S."/>
            <person name="Buhay C.J."/>
            <person name="Chandrabose M.N."/>
            <person name="Chavez D."/>
            <person name="Clerk-Blankenburg K.P."/>
            <person name="Cree A."/>
            <person name="Dao M."/>
            <person name="Davis C."/>
            <person name="Chacko J."/>
            <person name="Dinh H."/>
            <person name="Dugan-Rocha S."/>
            <person name="Fowler G."/>
            <person name="Garner T.T."/>
            <person name="Garnes J."/>
            <person name="Gnirke A."/>
            <person name="Hawes A."/>
            <person name="Hernandez J."/>
            <person name="Hines S."/>
            <person name="Holder M."/>
            <person name="Hume J."/>
            <person name="Jhangiani S.N."/>
            <person name="Joshi V."/>
            <person name="Khan Z.M."/>
            <person name="Jackson L."/>
            <person name="Kovar C."/>
            <person name="Kowis A."/>
            <person name="Lee S."/>
            <person name="Lewis L.R."/>
            <person name="Margolis J."/>
            <person name="Morgan M."/>
            <person name="Nazareth L.V."/>
            <person name="Nguyen N."/>
            <person name="Okwuonu G."/>
            <person name="Parker D."/>
            <person name="Richards S."/>
            <person name="Ruiz S.J."/>
            <person name="Santibanez J."/>
            <person name="Savard J."/>
            <person name="Scherer S.E."/>
            <person name="Schneider B."/>
            <person name="Sodergren E."/>
            <person name="Tautz D."/>
            <person name="Vattahil S."/>
            <person name="Villasana D."/>
            <person name="White C.S."/>
            <person name="Wright R."/>
            <person name="Park Y."/>
            <person name="Beeman R.W."/>
            <person name="Lord J."/>
            <person name="Oppert B."/>
            <person name="Lorenzen M."/>
            <person name="Brown S."/>
            <person name="Wang L."/>
            <person name="Savard J."/>
            <person name="Tautz D."/>
            <person name="Richards S."/>
            <person name="Weinstock G."/>
            <person name="Gibbs R.A."/>
            <person name="Liu Y."/>
            <person name="Worley K."/>
            <person name="Weinstock G."/>
            <person name="Elsik C.G."/>
            <person name="Reese J.T."/>
            <person name="Elhaik E."/>
            <person name="Landan G."/>
            <person name="Graur D."/>
            <person name="Arensburger P."/>
            <person name="Atkinson P."/>
            <person name="Beeman R.W."/>
            <person name="Beidler J."/>
            <person name="Brown S.J."/>
            <person name="Demuth J.P."/>
            <person name="Drury D.W."/>
            <person name="Du Y.Z."/>
            <person name="Fujiwara H."/>
            <person name="Lorenzen M."/>
            <person name="Maselli V."/>
            <person name="Osanai M."/>
            <person name="Park Y."/>
            <person name="Robertson H.M."/>
            <person name="Tu Z."/>
            <person name="Wang J.J."/>
            <person name="Wang S."/>
            <person name="Richards S."/>
            <person name="Song H."/>
            <person name="Zhang L."/>
            <person name="Sodergren E."/>
            <person name="Werner D."/>
            <person name="Stanke M."/>
            <person name="Morgenstern B."/>
            <person name="Solovyev V."/>
            <person name="Kosarev P."/>
            <person name="Brown G."/>
            <person name="Chen H.C."/>
            <person name="Ermolaeva O."/>
            <person name="Hlavina W."/>
            <person name="Kapustin Y."/>
            <person name="Kiryutin B."/>
            <person name="Kitts P."/>
            <person name="Maglott D."/>
            <person name="Pruitt K."/>
            <person name="Sapojnikov V."/>
            <person name="Souvorov A."/>
            <person name="Mackey A.J."/>
            <person name="Waterhouse R.M."/>
            <person name="Wyder S."/>
            <person name="Zdobnov E.M."/>
            <person name="Zdobnov E.M."/>
            <person name="Wyder S."/>
            <person name="Kriventseva E.V."/>
            <person name="Kadowaki T."/>
            <person name="Bork P."/>
            <person name="Aranda M."/>
            <person name="Bao R."/>
            <person name="Beermann A."/>
            <person name="Berns N."/>
            <person name="Bolognesi R."/>
            <person name="Bonneton F."/>
            <person name="Bopp D."/>
            <person name="Brown S.J."/>
            <person name="Bucher G."/>
            <person name="Butts T."/>
            <person name="Chaumot A."/>
            <person name="Denell R.E."/>
            <person name="Ferrier D.E."/>
            <person name="Friedrich M."/>
            <person name="Gordon C.M."/>
            <person name="Jindra M."/>
            <person name="Klingler M."/>
            <person name="Lan Q."/>
            <person name="Lattorff H.M."/>
            <person name="Laudet V."/>
            <person name="von Levetsow C."/>
            <person name="Liu Z."/>
            <person name="Lutz R."/>
            <person name="Lynch J.A."/>
            <person name="da Fonseca R.N."/>
            <person name="Posnien N."/>
            <person name="Reuter R."/>
            <person name="Roth S."/>
            <person name="Savard J."/>
            <person name="Schinko J.B."/>
            <person name="Schmitt C."/>
            <person name="Schoppmeier M."/>
            <person name="Schroder R."/>
            <person name="Shippy T.D."/>
            <person name="Simonnet F."/>
            <person name="Marques-Souza H."/>
            <person name="Tautz D."/>
            <person name="Tomoyasu Y."/>
            <person name="Trauner J."/>
            <person name="Van der Zee M."/>
            <person name="Vervoort M."/>
            <person name="Wittkopp N."/>
            <person name="Wimmer E.A."/>
            <person name="Yang X."/>
            <person name="Jones A.K."/>
            <person name="Sattelle D.B."/>
            <person name="Ebert P.R."/>
            <person name="Nelson D."/>
            <person name="Scott J.G."/>
            <person name="Beeman R.W."/>
            <person name="Muthukrishnan S."/>
            <person name="Kramer K.J."/>
            <person name="Arakane Y."/>
            <person name="Beeman R.W."/>
            <person name="Zhu Q."/>
            <person name="Hogenkamp D."/>
            <person name="Dixit R."/>
            <person name="Oppert B."/>
            <person name="Jiang H."/>
            <person name="Zou Z."/>
            <person name="Marshall J."/>
            <person name="Elpidina E."/>
            <person name="Vinokurov K."/>
            <person name="Oppert C."/>
            <person name="Zou Z."/>
            <person name="Evans J."/>
            <person name="Lu Z."/>
            <person name="Zhao P."/>
            <person name="Sumathipala N."/>
            <person name="Altincicek B."/>
            <person name="Vilcinskas A."/>
            <person name="Williams M."/>
            <person name="Hultmark D."/>
            <person name="Hetru C."/>
            <person name="Jiang H."/>
            <person name="Grimmelikhuijzen C.J."/>
            <person name="Hauser F."/>
            <person name="Cazzamali G."/>
            <person name="Williamson M."/>
            <person name="Park Y."/>
            <person name="Li B."/>
            <person name="Tanaka Y."/>
            <person name="Predel R."/>
            <person name="Neupert S."/>
            <person name="Schachtner J."/>
            <person name="Verleyen P."/>
            <person name="Raible F."/>
            <person name="Bork P."/>
            <person name="Friedrich M."/>
            <person name="Walden K.K."/>
            <person name="Robertson H.M."/>
            <person name="Angeli S."/>
            <person name="Foret S."/>
            <person name="Bucher G."/>
            <person name="Schuetz S."/>
            <person name="Maleszka R."/>
            <person name="Wimmer E.A."/>
            <person name="Beeman R.W."/>
            <person name="Lorenzen M."/>
            <person name="Tomoyasu Y."/>
            <person name="Miller S.C."/>
            <person name="Grossmann D."/>
            <person name="Bucher G."/>
        </authorList>
    </citation>
    <scope>NUCLEOTIDE SEQUENCE [LARGE SCALE GENOMIC DNA]</scope>
    <source>
        <strain evidence="1 2">Georgia GA2</strain>
    </source>
</reference>
<organism evidence="1 2">
    <name type="scientific">Tribolium castaneum</name>
    <name type="common">Red flour beetle</name>
    <dbReference type="NCBI Taxonomy" id="7070"/>
    <lineage>
        <taxon>Eukaryota</taxon>
        <taxon>Metazoa</taxon>
        <taxon>Ecdysozoa</taxon>
        <taxon>Arthropoda</taxon>
        <taxon>Hexapoda</taxon>
        <taxon>Insecta</taxon>
        <taxon>Pterygota</taxon>
        <taxon>Neoptera</taxon>
        <taxon>Endopterygota</taxon>
        <taxon>Coleoptera</taxon>
        <taxon>Polyphaga</taxon>
        <taxon>Cucujiformia</taxon>
        <taxon>Tenebrionidae</taxon>
        <taxon>Tenebrionidae incertae sedis</taxon>
        <taxon>Tribolium</taxon>
    </lineage>
</organism>
<evidence type="ECO:0000313" key="2">
    <source>
        <dbReference type="Proteomes" id="UP000007266"/>
    </source>
</evidence>
<protein>
    <submittedName>
        <fullName evidence="1">Uncharacterized protein</fullName>
    </submittedName>
</protein>